<dbReference type="InterPro" id="IPR051190">
    <property type="entry name" value="Baculoviral_IAP"/>
</dbReference>
<dbReference type="Gene3D" id="1.10.1170.10">
    <property type="entry name" value="Inhibitor Of Apoptosis Protein (2mihbC-IAP-1), Chain A"/>
    <property type="match status" value="1"/>
</dbReference>
<organism evidence="3 4">
    <name type="scientific">Gnathostoma spinigerum</name>
    <dbReference type="NCBI Taxonomy" id="75299"/>
    <lineage>
        <taxon>Eukaryota</taxon>
        <taxon>Metazoa</taxon>
        <taxon>Ecdysozoa</taxon>
        <taxon>Nematoda</taxon>
        <taxon>Chromadorea</taxon>
        <taxon>Rhabditida</taxon>
        <taxon>Spirurina</taxon>
        <taxon>Gnathostomatomorpha</taxon>
        <taxon>Gnathostomatoidea</taxon>
        <taxon>Gnathostomatidae</taxon>
        <taxon>Gnathostoma</taxon>
    </lineage>
</organism>
<evidence type="ECO:0000313" key="4">
    <source>
        <dbReference type="Proteomes" id="UP001608902"/>
    </source>
</evidence>
<gene>
    <name evidence="3" type="ORF">AB6A40_001319</name>
</gene>
<dbReference type="SMART" id="SM00238">
    <property type="entry name" value="BIR"/>
    <property type="match status" value="1"/>
</dbReference>
<dbReference type="AlphaFoldDB" id="A0ABD6EE63"/>
<protein>
    <submittedName>
        <fullName evidence="3">Uncharacterized protein</fullName>
    </submittedName>
</protein>
<sequence>MTTEELLKLDYNRQNQYIFYVGRLASFTRTWPHRNNPNLSPEKMAEAGFYFNADFSHGDNVKCAFCFKELWDWQDNDDPIEEHRKRKPTCIFTQLDKAETEYTIGDFLRLVAANRLHIMLERASLDVADMRILKAKATKTLKYLAK</sequence>
<evidence type="ECO:0000313" key="3">
    <source>
        <dbReference type="EMBL" id="MFH4974610.1"/>
    </source>
</evidence>
<dbReference type="SUPFAM" id="SSF57924">
    <property type="entry name" value="Inhibitor of apoptosis (IAP) repeat"/>
    <property type="match status" value="1"/>
</dbReference>
<reference evidence="3 4" key="1">
    <citation type="submission" date="2024-08" db="EMBL/GenBank/DDBJ databases">
        <title>Gnathostoma spinigerum genome.</title>
        <authorList>
            <person name="Gonzalez-Bertolin B."/>
            <person name="Monzon S."/>
            <person name="Zaballos A."/>
            <person name="Jimenez P."/>
            <person name="Dekumyoy P."/>
            <person name="Varona S."/>
            <person name="Cuesta I."/>
            <person name="Sumanam S."/>
            <person name="Adisakwattana P."/>
            <person name="Gasser R.B."/>
            <person name="Hernandez-Gonzalez A."/>
            <person name="Young N.D."/>
            <person name="Perteguer M.J."/>
        </authorList>
    </citation>
    <scope>NUCLEOTIDE SEQUENCE [LARGE SCALE GENOMIC DNA]</scope>
    <source>
        <strain evidence="3">AL3</strain>
        <tissue evidence="3">Liver</tissue>
    </source>
</reference>
<keyword evidence="4" id="KW-1185">Reference proteome</keyword>
<dbReference type="Pfam" id="PF00653">
    <property type="entry name" value="BIR"/>
    <property type="match status" value="1"/>
</dbReference>
<dbReference type="InterPro" id="IPR001370">
    <property type="entry name" value="BIR_rpt"/>
</dbReference>
<dbReference type="EMBL" id="JBGFUD010000477">
    <property type="protein sequence ID" value="MFH4974610.1"/>
    <property type="molecule type" value="Genomic_DNA"/>
</dbReference>
<name>A0ABD6EE63_9BILA</name>
<evidence type="ECO:0000256" key="1">
    <source>
        <dbReference type="ARBA" id="ARBA00022723"/>
    </source>
</evidence>
<dbReference type="PANTHER" id="PTHR46771:SF5">
    <property type="entry name" value="DETERIN"/>
    <property type="match status" value="1"/>
</dbReference>
<accession>A0ABD6EE63</accession>
<comment type="caution">
    <text evidence="3">The sequence shown here is derived from an EMBL/GenBank/DDBJ whole genome shotgun (WGS) entry which is preliminary data.</text>
</comment>
<dbReference type="PANTHER" id="PTHR46771">
    <property type="entry name" value="DETERIN"/>
    <property type="match status" value="1"/>
</dbReference>
<dbReference type="CDD" id="cd00022">
    <property type="entry name" value="BIR"/>
    <property type="match status" value="1"/>
</dbReference>
<proteinExistence type="predicted"/>
<evidence type="ECO:0000256" key="2">
    <source>
        <dbReference type="ARBA" id="ARBA00022833"/>
    </source>
</evidence>
<keyword evidence="2" id="KW-0862">Zinc</keyword>
<dbReference type="Proteomes" id="UP001608902">
    <property type="component" value="Unassembled WGS sequence"/>
</dbReference>
<dbReference type="PROSITE" id="PS50143">
    <property type="entry name" value="BIR_REPEAT_2"/>
    <property type="match status" value="1"/>
</dbReference>
<dbReference type="GO" id="GO:0046872">
    <property type="term" value="F:metal ion binding"/>
    <property type="evidence" value="ECO:0007669"/>
    <property type="project" value="UniProtKB-KW"/>
</dbReference>
<keyword evidence="1" id="KW-0479">Metal-binding</keyword>